<keyword evidence="3" id="KW-0472">Membrane</keyword>
<feature type="transmembrane region" description="Helical" evidence="3">
    <location>
        <begin position="756"/>
        <end position="778"/>
    </location>
</feature>
<dbReference type="SUPFAM" id="SSF55846">
    <property type="entry name" value="N-acetylmuramoyl-L-alanine amidase-like"/>
    <property type="match status" value="1"/>
</dbReference>
<feature type="domain" description="Ig-like" evidence="5">
    <location>
        <begin position="628"/>
        <end position="723"/>
    </location>
</feature>
<evidence type="ECO:0000259" key="5">
    <source>
        <dbReference type="PROSITE" id="PS50835"/>
    </source>
</evidence>
<dbReference type="InterPro" id="IPR015510">
    <property type="entry name" value="PGRP"/>
</dbReference>
<dbReference type="InterPro" id="IPR013783">
    <property type="entry name" value="Ig-like_fold"/>
</dbReference>
<dbReference type="SMART" id="SM00408">
    <property type="entry name" value="IGc2"/>
    <property type="match status" value="2"/>
</dbReference>
<dbReference type="FunFam" id="3.40.80.10:FF:000001">
    <property type="entry name" value="Peptidoglycan recognition protein 1"/>
    <property type="match status" value="1"/>
</dbReference>
<dbReference type="GO" id="GO:0008270">
    <property type="term" value="F:zinc ion binding"/>
    <property type="evidence" value="ECO:0007669"/>
    <property type="project" value="InterPro"/>
</dbReference>
<feature type="signal peptide" evidence="4">
    <location>
        <begin position="1"/>
        <end position="18"/>
    </location>
</feature>
<keyword evidence="3" id="KW-1133">Transmembrane helix</keyword>
<dbReference type="EMBL" id="GG666456">
    <property type="protein sequence ID" value="EEN69319.1"/>
    <property type="molecule type" value="Genomic_DNA"/>
</dbReference>
<dbReference type="AlphaFoldDB" id="C3XRK1"/>
<evidence type="ECO:0000313" key="6">
    <source>
        <dbReference type="EMBL" id="EEN69319.1"/>
    </source>
</evidence>
<dbReference type="SMART" id="SM00409">
    <property type="entry name" value="IG"/>
    <property type="match status" value="3"/>
</dbReference>
<evidence type="ECO:0000256" key="4">
    <source>
        <dbReference type="SAM" id="SignalP"/>
    </source>
</evidence>
<dbReference type="InterPro" id="IPR003598">
    <property type="entry name" value="Ig_sub2"/>
</dbReference>
<dbReference type="SMART" id="SM00406">
    <property type="entry name" value="IGv"/>
    <property type="match status" value="2"/>
</dbReference>
<sequence>MATNGLVVLLCLLSYAAAQRWRSDGRCGPNYPAPSANPGECNPNSADPCCSAWGWCGHESGHCDCSTCADYSAGGSVPSGSLSGSCPRIVSRAEWGARYSSWVQYISRPVPKVVIHHSTGGTCSDQAACSAKVRGFQNYHMDSNGWGDIGYNFLVGNDGNVYEGRGWDQVGAHAYGQNSVSIGICFIGEFTNQKPNSAAITAAKSLISCGISLGKISSSYSLYGHRDVGSTACPGNQLYADIKTWGRYVRKGVNNSARKTSSFLQGTVKVLSIAPSRRCGGNFESLEVKTHCTAVFTLTINRMACVGGGKIGLIAAILSLLCIAKGTVVTGGQIHVTVGLAQLSVRPGGSVILPCNYSVPSDARPLVSWWKDRGSVLTRRIVYEHQEGRFSKGYDEWVGRTALLRQASLQMSNLTTNDTGKYECEIRVPLKYGAARGFINLDVRGISGKGEGTSVEQFPQIEAVHSELNTTVGDTVEMEYLYGIPINSSGTVLKTVHILKHGHPRELMCEIVPNGTYCYRQYKTRARLEERPWGVGDGTSYNTGLLVLTLENVMVSDTAVYEGEVRVLRRGYNQSKVSVTVADVPRCPYRPCSDGEWSVCQTDTNMTCTCTCRAECTTQFHATAAIDGQIYVTVGLEQLSVPPGGSVILPCNYSVPSDDVRPLVSWWKDRGPVLTRRIVYEHQEGRFSKGYDEWVGRTALLRQASLQMSNLTTNDTGKYECEIRVPLKYGAARGFINLNVGVSGGKNDASYKLQTGVIVGAALVGVLFIPAMVFIIALRKRKITTSTKYNRQVNT</sequence>
<dbReference type="InParanoid" id="C3XRK1"/>
<dbReference type="InterPro" id="IPR002502">
    <property type="entry name" value="Amidase_domain"/>
</dbReference>
<dbReference type="SMART" id="SM00701">
    <property type="entry name" value="PGRP"/>
    <property type="match status" value="1"/>
</dbReference>
<dbReference type="PROSITE" id="PS50835">
    <property type="entry name" value="IG_LIKE"/>
    <property type="match status" value="2"/>
</dbReference>
<accession>C3XRK1</accession>
<gene>
    <name evidence="6" type="ORF">BRAFLDRAFT_118718</name>
</gene>
<keyword evidence="2" id="KW-0391">Immunity</keyword>
<evidence type="ECO:0000256" key="3">
    <source>
        <dbReference type="SAM" id="Phobius"/>
    </source>
</evidence>
<dbReference type="SUPFAM" id="SSF48726">
    <property type="entry name" value="Immunoglobulin"/>
    <property type="match status" value="2"/>
</dbReference>
<evidence type="ECO:0000256" key="2">
    <source>
        <dbReference type="ARBA" id="ARBA00022859"/>
    </source>
</evidence>
<dbReference type="InterPro" id="IPR036505">
    <property type="entry name" value="Amidase/PGRP_sf"/>
</dbReference>
<dbReference type="eggNOG" id="ENOG502S2KY">
    <property type="taxonomic scope" value="Eukaryota"/>
</dbReference>
<keyword evidence="3" id="KW-0812">Transmembrane</keyword>
<feature type="domain" description="Ig-like" evidence="5">
    <location>
        <begin position="332"/>
        <end position="426"/>
    </location>
</feature>
<keyword evidence="4" id="KW-0732">Signal</keyword>
<dbReference type="GO" id="GO:0009253">
    <property type="term" value="P:peptidoglycan catabolic process"/>
    <property type="evidence" value="ECO:0007669"/>
    <property type="project" value="InterPro"/>
</dbReference>
<organism>
    <name type="scientific">Branchiostoma floridae</name>
    <name type="common">Florida lancelet</name>
    <name type="synonym">Amphioxus</name>
    <dbReference type="NCBI Taxonomy" id="7739"/>
    <lineage>
        <taxon>Eukaryota</taxon>
        <taxon>Metazoa</taxon>
        <taxon>Chordata</taxon>
        <taxon>Cephalochordata</taxon>
        <taxon>Leptocardii</taxon>
        <taxon>Amphioxiformes</taxon>
        <taxon>Branchiostomatidae</taxon>
        <taxon>Branchiostoma</taxon>
    </lineage>
</organism>
<reference evidence="6" key="1">
    <citation type="journal article" date="2008" name="Nature">
        <title>The amphioxus genome and the evolution of the chordate karyotype.</title>
        <authorList>
            <consortium name="US DOE Joint Genome Institute (JGI-PGF)"/>
            <person name="Putnam N.H."/>
            <person name="Butts T."/>
            <person name="Ferrier D.E.K."/>
            <person name="Furlong R.F."/>
            <person name="Hellsten U."/>
            <person name="Kawashima T."/>
            <person name="Robinson-Rechavi M."/>
            <person name="Shoguchi E."/>
            <person name="Terry A."/>
            <person name="Yu J.-K."/>
            <person name="Benito-Gutierrez E.L."/>
            <person name="Dubchak I."/>
            <person name="Garcia-Fernandez J."/>
            <person name="Gibson-Brown J.J."/>
            <person name="Grigoriev I.V."/>
            <person name="Horton A.C."/>
            <person name="de Jong P.J."/>
            <person name="Jurka J."/>
            <person name="Kapitonov V.V."/>
            <person name="Kohara Y."/>
            <person name="Kuroki Y."/>
            <person name="Lindquist E."/>
            <person name="Lucas S."/>
            <person name="Osoegawa K."/>
            <person name="Pennacchio L.A."/>
            <person name="Salamov A.A."/>
            <person name="Satou Y."/>
            <person name="Sauka-Spengler T."/>
            <person name="Schmutz J."/>
            <person name="Shin-I T."/>
            <person name="Toyoda A."/>
            <person name="Bronner-Fraser M."/>
            <person name="Fujiyama A."/>
            <person name="Holland L.Z."/>
            <person name="Holland P.W.H."/>
            <person name="Satoh N."/>
            <person name="Rokhsar D.S."/>
        </authorList>
    </citation>
    <scope>NUCLEOTIDE SEQUENCE [LARGE SCALE GENOMIC DNA]</scope>
    <source>
        <strain evidence="6">S238N-H82</strain>
        <tissue evidence="6">Testes</tissue>
    </source>
</reference>
<dbReference type="CDD" id="cd10909">
    <property type="entry name" value="ChtBD1_GH18_2"/>
    <property type="match status" value="1"/>
</dbReference>
<evidence type="ECO:0000256" key="1">
    <source>
        <dbReference type="ARBA" id="ARBA00007553"/>
    </source>
</evidence>
<feature type="chain" id="PRO_5002933046" description="Ig-like domain-containing protein" evidence="4">
    <location>
        <begin position="19"/>
        <end position="795"/>
    </location>
</feature>
<dbReference type="InterPro" id="IPR036179">
    <property type="entry name" value="Ig-like_dom_sf"/>
</dbReference>
<proteinExistence type="inferred from homology"/>
<dbReference type="PANTHER" id="PTHR11022">
    <property type="entry name" value="PEPTIDOGLYCAN RECOGNITION PROTEIN"/>
    <property type="match status" value="1"/>
</dbReference>
<dbReference type="CDD" id="cd06583">
    <property type="entry name" value="PGRP"/>
    <property type="match status" value="1"/>
</dbReference>
<name>C3XRK1_BRAFL</name>
<dbReference type="Pfam" id="PF01510">
    <property type="entry name" value="Amidase_2"/>
    <property type="match status" value="1"/>
</dbReference>
<dbReference type="SMART" id="SM00644">
    <property type="entry name" value="Ami_2"/>
    <property type="match status" value="1"/>
</dbReference>
<dbReference type="InterPro" id="IPR003599">
    <property type="entry name" value="Ig_sub"/>
</dbReference>
<dbReference type="InterPro" id="IPR006619">
    <property type="entry name" value="PGRP_domain_met/bac"/>
</dbReference>
<comment type="similarity">
    <text evidence="1">Belongs to the N-acetylmuramoyl-L-alanine amidase 2 family.</text>
</comment>
<dbReference type="InterPro" id="IPR007110">
    <property type="entry name" value="Ig-like_dom"/>
</dbReference>
<dbReference type="GO" id="GO:0008745">
    <property type="term" value="F:N-acetylmuramoyl-L-alanine amidase activity"/>
    <property type="evidence" value="ECO:0007669"/>
    <property type="project" value="InterPro"/>
</dbReference>
<dbReference type="InterPro" id="IPR013106">
    <property type="entry name" value="Ig_V-set"/>
</dbReference>
<protein>
    <recommendedName>
        <fullName evidence="5">Ig-like domain-containing protein</fullName>
    </recommendedName>
</protein>
<dbReference type="Gene3D" id="2.60.40.10">
    <property type="entry name" value="Immunoglobulins"/>
    <property type="match status" value="2"/>
</dbReference>
<dbReference type="GO" id="GO:0002376">
    <property type="term" value="P:immune system process"/>
    <property type="evidence" value="ECO:0007669"/>
    <property type="project" value="UniProtKB-KW"/>
</dbReference>
<dbReference type="Pfam" id="PF07686">
    <property type="entry name" value="V-set"/>
    <property type="match status" value="2"/>
</dbReference>
<dbReference type="PANTHER" id="PTHR11022:SF41">
    <property type="entry name" value="PEPTIDOGLYCAN-RECOGNITION PROTEIN LC-RELATED"/>
    <property type="match status" value="1"/>
</dbReference>
<dbReference type="Gene3D" id="3.40.80.10">
    <property type="entry name" value="Peptidoglycan recognition protein-like"/>
    <property type="match status" value="1"/>
</dbReference>